<proteinExistence type="predicted"/>
<organism evidence="1 2">
    <name type="scientific">Methanobrevibacter millerae</name>
    <dbReference type="NCBI Taxonomy" id="230361"/>
    <lineage>
        <taxon>Archaea</taxon>
        <taxon>Methanobacteriati</taxon>
        <taxon>Methanobacteriota</taxon>
        <taxon>Methanomada group</taxon>
        <taxon>Methanobacteria</taxon>
        <taxon>Methanobacteriales</taxon>
        <taxon>Methanobacteriaceae</taxon>
        <taxon>Methanobrevibacter</taxon>
    </lineage>
</organism>
<name>A0A8T3VSE7_9EURY</name>
<accession>A0A8T3VSE7</accession>
<dbReference type="AlphaFoldDB" id="A0A8T3VSE7"/>
<evidence type="ECO:0000313" key="2">
    <source>
        <dbReference type="Proteomes" id="UP000713479"/>
    </source>
</evidence>
<dbReference type="Proteomes" id="UP000713479">
    <property type="component" value="Unassembled WGS sequence"/>
</dbReference>
<reference evidence="1" key="1">
    <citation type="submission" date="2019-04" db="EMBL/GenBank/DDBJ databases">
        <title>Evolution of Biomass-Degrading Anaerobic Consortia Revealed by Metagenomics.</title>
        <authorList>
            <person name="Peng X."/>
        </authorList>
    </citation>
    <scope>NUCLEOTIDE SEQUENCE</scope>
    <source>
        <strain evidence="1">SIG13</strain>
    </source>
</reference>
<protein>
    <submittedName>
        <fullName evidence="1">Uncharacterized protein</fullName>
    </submittedName>
</protein>
<evidence type="ECO:0000313" key="1">
    <source>
        <dbReference type="EMBL" id="MBE6510976.1"/>
    </source>
</evidence>
<comment type="caution">
    <text evidence="1">The sequence shown here is derived from an EMBL/GenBank/DDBJ whole genome shotgun (WGS) entry which is preliminary data.</text>
</comment>
<gene>
    <name evidence="1" type="ORF">E7Z74_06890</name>
</gene>
<dbReference type="EMBL" id="SUTF01000007">
    <property type="protein sequence ID" value="MBE6510976.1"/>
    <property type="molecule type" value="Genomic_DNA"/>
</dbReference>
<sequence>MRKLIIIILALVIFIPVASAQNVTINGVDFQIPQQYEHGTVKESSYVYQSGFTFRILSLDDYKNLRLNYGDDIVNAKSAQHTSIAGHDAVVIPNKYQSKDYTTVYFATADKIFLVCFNDTYVNDDITNMIANTPAQTMSANDFANQLNSALEDYKQQLSDKEAQLEYEDYQRSNKPTTRYYFFWL</sequence>